<dbReference type="SUPFAM" id="SSF56235">
    <property type="entry name" value="N-terminal nucleophile aminohydrolases (Ntn hydrolases)"/>
    <property type="match status" value="1"/>
</dbReference>
<evidence type="ECO:0000313" key="1">
    <source>
        <dbReference type="EMBL" id="MRY12022.1"/>
    </source>
</evidence>
<comment type="caution">
    <text evidence="1">The sequence shown here is derived from an EMBL/GenBank/DDBJ whole genome shotgun (WGS) entry which is preliminary data.</text>
</comment>
<protein>
    <submittedName>
        <fullName evidence="1">Uncharacterized protein</fullName>
    </submittedName>
</protein>
<organism evidence="1">
    <name type="scientific">Parabacteroides goldsteinii</name>
    <dbReference type="NCBI Taxonomy" id="328812"/>
    <lineage>
        <taxon>Bacteria</taxon>
        <taxon>Pseudomonadati</taxon>
        <taxon>Bacteroidota</taxon>
        <taxon>Bacteroidia</taxon>
        <taxon>Bacteroidales</taxon>
        <taxon>Tannerellaceae</taxon>
        <taxon>Parabacteroides</taxon>
    </lineage>
</organism>
<sequence>MSLIITAYTQEGIVMAADSRVTINYGVSDYKYLGDYTPKLFLLNEKIGISACGSYLIQGTNMNLLIDEYIHSKKNTDVNILQVCEDLKNLINSFIDKEHDYNVSFLVGGYENGVKLVFSFSNKDKDIERINEDDNNGISWRGQIDILQRLVSDVALKNTDGKYIDLDRYPCMWERFSLQDAIDFTHFAIKTTTQMLHFSNRHSDVGGPIDILVLKPHESFWIQKKELHPPK</sequence>
<gene>
    <name evidence="1" type="ORF">GKE01_11140</name>
</gene>
<dbReference type="AlphaFoldDB" id="A0A6G1ZDX7"/>
<dbReference type="Gene3D" id="3.60.20.10">
    <property type="entry name" value="Glutamine Phosphoribosylpyrophosphate, subunit 1, domain 1"/>
    <property type="match status" value="1"/>
</dbReference>
<accession>A0A6G1ZDX7</accession>
<dbReference type="InterPro" id="IPR029055">
    <property type="entry name" value="Ntn_hydrolases_N"/>
</dbReference>
<dbReference type="RefSeq" id="WP_154278245.1">
    <property type="nucleotide sequence ID" value="NZ_DBGDON010000026.1"/>
</dbReference>
<reference evidence="1" key="1">
    <citation type="journal article" date="2019" name="Nat. Med.">
        <title>A library of human gut bacterial isolates paired with longitudinal multiomics data enables mechanistic microbiome research.</title>
        <authorList>
            <person name="Poyet M."/>
            <person name="Groussin M."/>
            <person name="Gibbons S.M."/>
            <person name="Avila-Pacheco J."/>
            <person name="Jiang X."/>
            <person name="Kearney S.M."/>
            <person name="Perrotta A.R."/>
            <person name="Berdy B."/>
            <person name="Zhao S."/>
            <person name="Lieberman T.D."/>
            <person name="Swanson P.K."/>
            <person name="Smith M."/>
            <person name="Roesemann S."/>
            <person name="Alexander J.E."/>
            <person name="Rich S.A."/>
            <person name="Livny J."/>
            <person name="Vlamakis H."/>
            <person name="Clish C."/>
            <person name="Bullock K."/>
            <person name="Deik A."/>
            <person name="Scott J."/>
            <person name="Pierce K.A."/>
            <person name="Xavier R.J."/>
            <person name="Alm E.J."/>
        </authorList>
    </citation>
    <scope>NUCLEOTIDE SEQUENCE</scope>
    <source>
        <strain evidence="1">BIOML-A4</strain>
    </source>
</reference>
<name>A0A6G1ZDX7_9BACT</name>
<dbReference type="EMBL" id="WKLP01000014">
    <property type="protein sequence ID" value="MRY12022.1"/>
    <property type="molecule type" value="Genomic_DNA"/>
</dbReference>
<proteinExistence type="predicted"/>